<proteinExistence type="predicted"/>
<gene>
    <name evidence="1" type="ORF">ENP70_02035</name>
</gene>
<name>A0A7C1P5A8_9HYPH</name>
<evidence type="ECO:0000313" key="1">
    <source>
        <dbReference type="EMBL" id="HEB42489.1"/>
    </source>
</evidence>
<dbReference type="AlphaFoldDB" id="A0A7C1P5A8"/>
<dbReference type="EMBL" id="DSKI01000115">
    <property type="protein sequence ID" value="HEB42489.1"/>
    <property type="molecule type" value="Genomic_DNA"/>
</dbReference>
<comment type="caution">
    <text evidence="1">The sequence shown here is derived from an EMBL/GenBank/DDBJ whole genome shotgun (WGS) entry which is preliminary data.</text>
</comment>
<protein>
    <submittedName>
        <fullName evidence="1">Uncharacterized protein</fullName>
    </submittedName>
</protein>
<sequence>MSGKNLGFGDKLANITPDAEEPAKIADARIDEIGERHGFVAREPIQKLTRRKPSEPSANLNIRPPVSTFNRFLIFCEQNRMSYPEALKELMDRAGV</sequence>
<accession>A0A7C1P5A8</accession>
<reference evidence="1" key="1">
    <citation type="journal article" date="2020" name="mSystems">
        <title>Genome- and Community-Level Interaction Insights into Carbon Utilization and Element Cycling Functions of Hydrothermarchaeota in Hydrothermal Sediment.</title>
        <authorList>
            <person name="Zhou Z."/>
            <person name="Liu Y."/>
            <person name="Xu W."/>
            <person name="Pan J."/>
            <person name="Luo Z.H."/>
            <person name="Li M."/>
        </authorList>
    </citation>
    <scope>NUCLEOTIDE SEQUENCE [LARGE SCALE GENOMIC DNA]</scope>
    <source>
        <strain evidence="1">SpSt-243</strain>
    </source>
</reference>
<organism evidence="1">
    <name type="scientific">Agrobacterium albertimagni</name>
    <dbReference type="NCBI Taxonomy" id="147266"/>
    <lineage>
        <taxon>Bacteria</taxon>
        <taxon>Pseudomonadati</taxon>
        <taxon>Pseudomonadota</taxon>
        <taxon>Alphaproteobacteria</taxon>
        <taxon>Hyphomicrobiales</taxon>
        <taxon>Rhizobiaceae</taxon>
        <taxon>Rhizobium/Agrobacterium group</taxon>
        <taxon>Agrobacterium</taxon>
    </lineage>
</organism>